<reference evidence="1" key="1">
    <citation type="journal article" date="2013" name="Nat. Commun.">
        <title>Whole-genome sequencing of Oryza brachyantha reveals mechanisms underlying Oryza genome evolution.</title>
        <authorList>
            <person name="Chen J."/>
            <person name="Huang Q."/>
            <person name="Gao D."/>
            <person name="Wang J."/>
            <person name="Lang Y."/>
            <person name="Liu T."/>
            <person name="Li B."/>
            <person name="Bai Z."/>
            <person name="Luis Goicoechea J."/>
            <person name="Liang C."/>
            <person name="Chen C."/>
            <person name="Zhang W."/>
            <person name="Sun S."/>
            <person name="Liao Y."/>
            <person name="Zhang X."/>
            <person name="Yang L."/>
            <person name="Song C."/>
            <person name="Wang M."/>
            <person name="Shi J."/>
            <person name="Liu G."/>
            <person name="Liu J."/>
            <person name="Zhou H."/>
            <person name="Zhou W."/>
            <person name="Yu Q."/>
            <person name="An N."/>
            <person name="Chen Y."/>
            <person name="Cai Q."/>
            <person name="Wang B."/>
            <person name="Liu B."/>
            <person name="Min J."/>
            <person name="Huang Y."/>
            <person name="Wu H."/>
            <person name="Li Z."/>
            <person name="Zhang Y."/>
            <person name="Yin Y."/>
            <person name="Song W."/>
            <person name="Jiang J."/>
            <person name="Jackson S.A."/>
            <person name="Wing R.A."/>
            <person name="Wang J."/>
            <person name="Chen M."/>
        </authorList>
    </citation>
    <scope>NUCLEOTIDE SEQUENCE [LARGE SCALE GENOMIC DNA]</scope>
    <source>
        <strain evidence="1">cv. IRGC 101232</strain>
    </source>
</reference>
<name>J3LIZ4_ORYBR</name>
<sequence>MNCSSSSNRPELQVCSRFHTSVCVFPTGKALAHIACIFRLQNNIPVQRLCFAATILLSWVSFHLGV</sequence>
<dbReference type="AlphaFoldDB" id="J3LIZ4"/>
<evidence type="ECO:0000313" key="1">
    <source>
        <dbReference type="EnsemblPlants" id="OB03G10200.1"/>
    </source>
</evidence>
<dbReference type="EnsemblPlants" id="OB03G10200.1">
    <property type="protein sequence ID" value="OB03G10200.1"/>
    <property type="gene ID" value="OB03G10200"/>
</dbReference>
<evidence type="ECO:0000313" key="2">
    <source>
        <dbReference type="Proteomes" id="UP000006038"/>
    </source>
</evidence>
<accession>J3LIZ4</accession>
<proteinExistence type="predicted"/>
<dbReference type="Gramene" id="OB03G10200.1">
    <property type="protein sequence ID" value="OB03G10200.1"/>
    <property type="gene ID" value="OB03G10200"/>
</dbReference>
<keyword evidence="2" id="KW-1185">Reference proteome</keyword>
<protein>
    <submittedName>
        <fullName evidence="1">Uncharacterized protein</fullName>
    </submittedName>
</protein>
<dbReference type="Proteomes" id="UP000006038">
    <property type="component" value="Chromosome 3"/>
</dbReference>
<dbReference type="HOGENOM" id="CLU_2835235_0_0_1"/>
<reference evidence="1" key="2">
    <citation type="submission" date="2013-04" db="UniProtKB">
        <authorList>
            <consortium name="EnsemblPlants"/>
        </authorList>
    </citation>
    <scope>IDENTIFICATION</scope>
</reference>
<organism evidence="1">
    <name type="scientific">Oryza brachyantha</name>
    <name type="common">malo sina</name>
    <dbReference type="NCBI Taxonomy" id="4533"/>
    <lineage>
        <taxon>Eukaryota</taxon>
        <taxon>Viridiplantae</taxon>
        <taxon>Streptophyta</taxon>
        <taxon>Embryophyta</taxon>
        <taxon>Tracheophyta</taxon>
        <taxon>Spermatophyta</taxon>
        <taxon>Magnoliopsida</taxon>
        <taxon>Liliopsida</taxon>
        <taxon>Poales</taxon>
        <taxon>Poaceae</taxon>
        <taxon>BOP clade</taxon>
        <taxon>Oryzoideae</taxon>
        <taxon>Oryzeae</taxon>
        <taxon>Oryzinae</taxon>
        <taxon>Oryza</taxon>
    </lineage>
</organism>